<dbReference type="Proteomes" id="UP000254958">
    <property type="component" value="Unassembled WGS sequence"/>
</dbReference>
<dbReference type="Pfam" id="PF06233">
    <property type="entry name" value="Usg"/>
    <property type="match status" value="1"/>
</dbReference>
<gene>
    <name evidence="2" type="ORF">C7453_103115</name>
    <name evidence="1" type="ORF">HLH32_06925</name>
</gene>
<reference evidence="1 4" key="2">
    <citation type="submission" date="2020-04" db="EMBL/GenBank/DDBJ databases">
        <title>Description of novel Gluconacetobacter.</title>
        <authorList>
            <person name="Sombolestani A."/>
        </authorList>
    </citation>
    <scope>NUCLEOTIDE SEQUENCE [LARGE SCALE GENOMIC DNA]</scope>
    <source>
        <strain evidence="1 4">LMG 1382</strain>
    </source>
</reference>
<comment type="caution">
    <text evidence="2">The sequence shown here is derived from an EMBL/GenBank/DDBJ whole genome shotgun (WGS) entry which is preliminary data.</text>
</comment>
<evidence type="ECO:0000313" key="3">
    <source>
        <dbReference type="Proteomes" id="UP000254958"/>
    </source>
</evidence>
<evidence type="ECO:0000313" key="4">
    <source>
        <dbReference type="Proteomes" id="UP000562982"/>
    </source>
</evidence>
<sequence>MSLRLQLNDYRLTTAEILYRLPDHPTLLQTYIWQELDLAPSYPQLRRFLDFWTRSLEGQLHSVRVTQQGPISPPVLRHATVCLTLH</sequence>
<evidence type="ECO:0000313" key="2">
    <source>
        <dbReference type="EMBL" id="RDI38655.1"/>
    </source>
</evidence>
<dbReference type="AlphaFoldDB" id="A0A370G4I1"/>
<accession>A0A370G4I1</accession>
<proteinExistence type="predicted"/>
<reference evidence="2 3" key="1">
    <citation type="submission" date="2018-07" db="EMBL/GenBank/DDBJ databases">
        <title>Genomic Encyclopedia of Type Strains, Phase IV (KMG-IV): sequencing the most valuable type-strain genomes for metagenomic binning, comparative biology and taxonomic classification.</title>
        <authorList>
            <person name="Goeker M."/>
        </authorList>
    </citation>
    <scope>NUCLEOTIDE SEQUENCE [LARGE SCALE GENOMIC DNA]</scope>
    <source>
        <strain evidence="2 3">DSM 5603</strain>
    </source>
</reference>
<name>A0A370G4I1_GLULI</name>
<dbReference type="Proteomes" id="UP000562982">
    <property type="component" value="Unassembled WGS sequence"/>
</dbReference>
<keyword evidence="3" id="KW-1185">Reference proteome</keyword>
<dbReference type="InterPro" id="IPR009354">
    <property type="entry name" value="Usg"/>
</dbReference>
<organism evidence="2 3">
    <name type="scientific">Gluconacetobacter liquefaciens</name>
    <name type="common">Acetobacter liquefaciens</name>
    <dbReference type="NCBI Taxonomy" id="89584"/>
    <lineage>
        <taxon>Bacteria</taxon>
        <taxon>Pseudomonadati</taxon>
        <taxon>Pseudomonadota</taxon>
        <taxon>Alphaproteobacteria</taxon>
        <taxon>Acetobacterales</taxon>
        <taxon>Acetobacteraceae</taxon>
        <taxon>Gluconacetobacter</taxon>
    </lineage>
</organism>
<protein>
    <submittedName>
        <fullName evidence="2">Uncharacterized protein Usg</fullName>
    </submittedName>
    <submittedName>
        <fullName evidence="1">Usg family protein</fullName>
    </submittedName>
</protein>
<evidence type="ECO:0000313" key="1">
    <source>
        <dbReference type="EMBL" id="MBB2186120.1"/>
    </source>
</evidence>
<dbReference type="OrthoDB" id="9811054at2"/>
<dbReference type="RefSeq" id="WP_114727051.1">
    <property type="nucleotide sequence ID" value="NZ_BJMI01000005.1"/>
</dbReference>
<dbReference type="EMBL" id="QQAW01000003">
    <property type="protein sequence ID" value="RDI38655.1"/>
    <property type="molecule type" value="Genomic_DNA"/>
</dbReference>
<dbReference type="EMBL" id="JABEQI010000003">
    <property type="protein sequence ID" value="MBB2186120.1"/>
    <property type="molecule type" value="Genomic_DNA"/>
</dbReference>